<feature type="transmembrane region" description="Helical" evidence="6">
    <location>
        <begin position="141"/>
        <end position="163"/>
    </location>
</feature>
<evidence type="ECO:0000256" key="5">
    <source>
        <dbReference type="ARBA" id="ARBA00023136"/>
    </source>
</evidence>
<comment type="subcellular location">
    <subcellularLocation>
        <location evidence="1">Membrane</location>
        <topology evidence="1">Multi-pass membrane protein</topology>
    </subcellularLocation>
</comment>
<evidence type="ECO:0000256" key="6">
    <source>
        <dbReference type="SAM" id="Phobius"/>
    </source>
</evidence>
<dbReference type="STRING" id="1801750.A3B85_01755"/>
<keyword evidence="5 6" id="KW-0472">Membrane</keyword>
<comment type="caution">
    <text evidence="7">The sequence shown here is derived from an EMBL/GenBank/DDBJ whole genome shotgun (WGS) entry which is preliminary data.</text>
</comment>
<name>A0A1F6W5G0_9BACT</name>
<feature type="transmembrane region" description="Helical" evidence="6">
    <location>
        <begin position="297"/>
        <end position="330"/>
    </location>
</feature>
<sequence>MQTKIIEKYFFFGLLLTTFVLSFLIFRPFWVVFVFGISFSIVLYPVYEWFHKRKLPSWLSSLLTVFLFTIILCGPLLGIGTLVFNQSKNIYHLFINSENSSPLMDSINNSVNKVLPGEIIFNINQKVADFISYVSDNIANIFSATISAFFSFALMLLIIFYFLKDGQKWKKIIVVLSPLGDKDDEKIIKRFTAAVNGVIMGSLLIAFIQGMLLGFGLWFFNIPNAAVWGLVAAISSLIPTIGTAFVSIPAILFLFSIGETSSAIGLLIWAAVVVGMIDNFLTPYIISERTKVPPVLILFSILGGISFLGPAGVLVGPLTISLLYTLILIYRNDIKETSIL</sequence>
<evidence type="ECO:0000313" key="7">
    <source>
        <dbReference type="EMBL" id="OGI77150.1"/>
    </source>
</evidence>
<feature type="transmembrane region" description="Helical" evidence="6">
    <location>
        <begin position="266"/>
        <end position="285"/>
    </location>
</feature>
<feature type="transmembrane region" description="Helical" evidence="6">
    <location>
        <begin position="226"/>
        <end position="254"/>
    </location>
</feature>
<evidence type="ECO:0008006" key="9">
    <source>
        <dbReference type="Google" id="ProtNLM"/>
    </source>
</evidence>
<feature type="transmembrane region" description="Helical" evidence="6">
    <location>
        <begin position="198"/>
        <end position="220"/>
    </location>
</feature>
<dbReference type="EMBL" id="MFUA01000014">
    <property type="protein sequence ID" value="OGI77150.1"/>
    <property type="molecule type" value="Genomic_DNA"/>
</dbReference>
<gene>
    <name evidence="7" type="ORF">A3B85_01755</name>
</gene>
<dbReference type="AlphaFoldDB" id="A0A1F6W5G0"/>
<comment type="similarity">
    <text evidence="2">Belongs to the autoinducer-2 exporter (AI-2E) (TC 2.A.86) family.</text>
</comment>
<evidence type="ECO:0000256" key="4">
    <source>
        <dbReference type="ARBA" id="ARBA00022989"/>
    </source>
</evidence>
<dbReference type="Proteomes" id="UP000178374">
    <property type="component" value="Unassembled WGS sequence"/>
</dbReference>
<feature type="transmembrane region" description="Helical" evidence="6">
    <location>
        <begin position="32"/>
        <end position="50"/>
    </location>
</feature>
<reference evidence="7 8" key="1">
    <citation type="journal article" date="2016" name="Nat. Commun.">
        <title>Thousands of microbial genomes shed light on interconnected biogeochemical processes in an aquifer system.</title>
        <authorList>
            <person name="Anantharaman K."/>
            <person name="Brown C.T."/>
            <person name="Hug L.A."/>
            <person name="Sharon I."/>
            <person name="Castelle C.J."/>
            <person name="Probst A.J."/>
            <person name="Thomas B.C."/>
            <person name="Singh A."/>
            <person name="Wilkins M.J."/>
            <person name="Karaoz U."/>
            <person name="Brodie E.L."/>
            <person name="Williams K.H."/>
            <person name="Hubbard S.S."/>
            <person name="Banfield J.F."/>
        </authorList>
    </citation>
    <scope>NUCLEOTIDE SEQUENCE [LARGE SCALE GENOMIC DNA]</scope>
</reference>
<accession>A0A1F6W5G0</accession>
<feature type="transmembrane region" description="Helical" evidence="6">
    <location>
        <begin position="62"/>
        <end position="84"/>
    </location>
</feature>
<dbReference type="PANTHER" id="PTHR21716">
    <property type="entry name" value="TRANSMEMBRANE PROTEIN"/>
    <property type="match status" value="1"/>
</dbReference>
<dbReference type="GO" id="GO:0016020">
    <property type="term" value="C:membrane"/>
    <property type="evidence" value="ECO:0007669"/>
    <property type="project" value="UniProtKB-SubCell"/>
</dbReference>
<feature type="transmembrane region" description="Helical" evidence="6">
    <location>
        <begin position="9"/>
        <end position="26"/>
    </location>
</feature>
<evidence type="ECO:0000256" key="3">
    <source>
        <dbReference type="ARBA" id="ARBA00022692"/>
    </source>
</evidence>
<evidence type="ECO:0000256" key="2">
    <source>
        <dbReference type="ARBA" id="ARBA00009773"/>
    </source>
</evidence>
<keyword evidence="4 6" id="KW-1133">Transmembrane helix</keyword>
<protein>
    <recommendedName>
        <fullName evidence="9">AI-2E family transporter</fullName>
    </recommendedName>
</protein>
<evidence type="ECO:0000256" key="1">
    <source>
        <dbReference type="ARBA" id="ARBA00004141"/>
    </source>
</evidence>
<dbReference type="InterPro" id="IPR002549">
    <property type="entry name" value="AI-2E-like"/>
</dbReference>
<keyword evidence="3 6" id="KW-0812">Transmembrane</keyword>
<organism evidence="7 8">
    <name type="scientific">Candidatus Nomurabacteria bacterium RIFCSPHIGHO2_02_FULL_37_13</name>
    <dbReference type="NCBI Taxonomy" id="1801750"/>
    <lineage>
        <taxon>Bacteria</taxon>
        <taxon>Candidatus Nomuraibacteriota</taxon>
    </lineage>
</organism>
<evidence type="ECO:0000313" key="8">
    <source>
        <dbReference type="Proteomes" id="UP000178374"/>
    </source>
</evidence>
<proteinExistence type="inferred from homology"/>
<dbReference type="Pfam" id="PF01594">
    <property type="entry name" value="AI-2E_transport"/>
    <property type="match status" value="1"/>
</dbReference>
<dbReference type="PANTHER" id="PTHR21716:SF4">
    <property type="entry name" value="TRANSMEMBRANE PROTEIN 245"/>
    <property type="match status" value="1"/>
</dbReference>